<dbReference type="PANTHER" id="PTHR43215:SF14">
    <property type="entry name" value="RADIAL SPOKE HEAD 1 HOMOLOG"/>
    <property type="match status" value="1"/>
</dbReference>
<dbReference type="InterPro" id="IPR037516">
    <property type="entry name" value="Tripartite_DENN"/>
</dbReference>
<dbReference type="Gene3D" id="3.90.830.10">
    <property type="entry name" value="Syntaxin Binding Protein 1, Chain A, domain 2"/>
    <property type="match status" value="1"/>
</dbReference>
<dbReference type="EMBL" id="JABANP010000295">
    <property type="protein sequence ID" value="KAF4684754.1"/>
    <property type="molecule type" value="Genomic_DNA"/>
</dbReference>
<dbReference type="InterPro" id="IPR043127">
    <property type="entry name" value="Sec-1-like_dom3a"/>
</dbReference>
<dbReference type="InterPro" id="IPR001619">
    <property type="entry name" value="Sec1-like"/>
</dbReference>
<feature type="compositionally biased region" description="Basic residues" evidence="3">
    <location>
        <begin position="1635"/>
        <end position="1644"/>
    </location>
</feature>
<dbReference type="Gene3D" id="2.20.110.10">
    <property type="entry name" value="Histone H3 K4-specific methyltransferase SET7/9 N-terminal domain"/>
    <property type="match status" value="4"/>
</dbReference>
<feature type="region of interest" description="Disordered" evidence="3">
    <location>
        <begin position="168"/>
        <end position="187"/>
    </location>
</feature>
<name>A0A7J6NLN4_PEROL</name>
<dbReference type="Pfam" id="PF09794">
    <property type="entry name" value="Avl9"/>
    <property type="match status" value="2"/>
</dbReference>
<dbReference type="InterPro" id="IPR043153">
    <property type="entry name" value="DENN_C"/>
</dbReference>
<comment type="caution">
    <text evidence="5">The sequence shown here is derived from an EMBL/GenBank/DDBJ whole genome shotgun (WGS) entry which is preliminary data.</text>
</comment>
<feature type="compositionally biased region" description="Low complexity" evidence="3">
    <location>
        <begin position="1429"/>
        <end position="1441"/>
    </location>
</feature>
<protein>
    <recommendedName>
        <fullName evidence="4">UDENN domain-containing protein</fullName>
    </recommendedName>
</protein>
<dbReference type="InterPro" id="IPR018307">
    <property type="entry name" value="ABL9/DENND6_dom"/>
</dbReference>
<feature type="region of interest" description="Disordered" evidence="3">
    <location>
        <begin position="1461"/>
        <end position="1554"/>
    </location>
</feature>
<dbReference type="OrthoDB" id="270720at2759"/>
<dbReference type="Gene3D" id="1.25.40.60">
    <property type="match status" value="1"/>
</dbReference>
<accession>A0A7J6NLN4</accession>
<dbReference type="SUPFAM" id="SSF82185">
    <property type="entry name" value="Histone H3 K4-specific methyltransferase SET7/9 N-terminal domain"/>
    <property type="match status" value="3"/>
</dbReference>
<dbReference type="Gene3D" id="3.40.50.1910">
    <property type="match status" value="1"/>
</dbReference>
<evidence type="ECO:0000259" key="4">
    <source>
        <dbReference type="PROSITE" id="PS50211"/>
    </source>
</evidence>
<feature type="region of interest" description="Disordered" evidence="3">
    <location>
        <begin position="892"/>
        <end position="956"/>
    </location>
</feature>
<evidence type="ECO:0000256" key="2">
    <source>
        <dbReference type="ARBA" id="ARBA00022737"/>
    </source>
</evidence>
<evidence type="ECO:0000256" key="1">
    <source>
        <dbReference type="ARBA" id="ARBA00009884"/>
    </source>
</evidence>
<dbReference type="Proteomes" id="UP000541610">
    <property type="component" value="Unassembled WGS sequence"/>
</dbReference>
<dbReference type="SUPFAM" id="SSF56815">
    <property type="entry name" value="Sec1/munc18-like (SM) proteins"/>
    <property type="match status" value="1"/>
</dbReference>
<comment type="similarity">
    <text evidence="1">Belongs to the STXBP/unc-18/SEC1 family.</text>
</comment>
<keyword evidence="2" id="KW-0677">Repeat</keyword>
<feature type="region of interest" description="Disordered" evidence="3">
    <location>
        <begin position="1406"/>
        <end position="1442"/>
    </location>
</feature>
<dbReference type="InterPro" id="IPR036045">
    <property type="entry name" value="Sec1-like_sf"/>
</dbReference>
<feature type="compositionally biased region" description="Acidic residues" evidence="3">
    <location>
        <begin position="946"/>
        <end position="956"/>
    </location>
</feature>
<dbReference type="PANTHER" id="PTHR43215">
    <property type="entry name" value="RADIAL SPOKE HEAD 1 HOMOLOG"/>
    <property type="match status" value="1"/>
</dbReference>
<dbReference type="InterPro" id="IPR043154">
    <property type="entry name" value="Sec-1-like_dom1"/>
</dbReference>
<dbReference type="PROSITE" id="PS50211">
    <property type="entry name" value="DENN"/>
    <property type="match status" value="1"/>
</dbReference>
<sequence>MGGASVLLRMQPTTAQPGDILRWTFEMAPAGILHDDGGPIIQGRIPPRPERPFEYGYVMSPSRIGYRSAEDQPNANLRFSMPGTYKVFAWIQRIDPETGETIESRTQYCVFDVIADLLTAGSGNNNSRLPSSSYCQCYTSSPPSSEFSLTDLSKNHIIQDMIRQVRSKLGPKGTADQRDTSNNRRSPSVRPLALILDYHALKVVSGCCTTTDLLQEDIGIIDLLENDRELASDYDAVYLVQPTPDSIDYIVRDFKDVDDGDSKTKKNKEKFRPKYRSAFVYCTSPIPKRMMDQLAPVSEFVNRCGALVDFFQDYVCFDERSYQCDRPLAINALSAESSDSYFVNAHLNSILSVCTTLNQKPSVIRYQAGTRSGFPKIIAEKLMQNLDLVYSEASGKPPQSNSKVLIVDRSIDIATLLVHDFHYEDMVLDCLDSAGVEWSLGDDDDDDDDNDAATKVSVVPSYLYKYEENGETKEERMLLSERSDEMWAKYRHMHIAEVSSIIQQDIQEFNDTSKISKLQNAAGDNENGGDGVKDGVEAVRELPVYKEKLKKYSMHVDIINACNNCIETLNLGQVAEIEQALATGVDDDGHAITSDTILPKLNPLLTSSTIGDEQKLRLIALYLTYMDGCTEPFAESLLQKAGLDEVMVRAVKNLLKLRLHQAHNVPSATASTTKQTHIYAKNKTMLKRNKERARKAPIRISRFVPRLGEVMEQMQTNMVDEQAYPNVCPARNTVAASGRTAYASASVRGATGGKRGGSLSPGRSAFQSLGSAANWGGESPRGGRGMPATAGSKDKLIVCVLGGITLAEIRQAFDLSDEFGVDVIAGGSAIFTAKRLVEALVSNDSEPEEDMFLKRWYIHELWIWPPFGADVYLQPAPAAAAAAAKLKNSVQRRFDKDESSDGSSSGSSSSPSRLAVDDMNPLLHSTSFGGRGEGPLSSSPTIYEIGSDDDDDLTSTVEDDQGYAMVRALIEGGRGGGSSANARSIVYANGHKGKHHRHKRREGGIDTTTASSMSAASSSSTTEACLYDPTAHGNAICAVAVVNFHHYHGPCIEYVYAPELSEDDCASLVEFSDNSANRIVALSSYPSVDSYAPIKYDATPSSLKTDLASVLPWIPMLALPDGAHSNKPDYVYMILPTHCGELMFGVSIYYRVPASRLIHKDKDVTRGYVQKAVVVLSKVPFFGNLLQRVECIIVSYFQQMDFGDVAILQTMVKQLDRTTQWQNMSPYELHRGIDVVSLIRALDDKLWWIVKAVMLERRVIVYSSKARVASSTVLAILACLPPGQNYLGFNSPGFGAPSYTLKRHGLPLCLFNGRCPLYTYVSLELMDDLYQCRGFLIGTSNSLLLSHRSLQADIIVDMDKRTVVTNKIGGVDAGKELMKYLKLDKDEKKLMKTLHGLTDDVHRLIHTSRRTRRRHHKASGIIHYPTAGSPSSSSPSSSSSSILGSYVHARSNVRDNIMTDINLQSSGPGQEDDDDDVVSNKGTTTGEDYDHLLIPLSLEPPIGVEEDDEMTDDDSDDDNDDSDSSERPNEGSAAAGIEDSSSAKLGSGEDVPDETSAITKATDNIISVIQKYWLGWLQIQASRIRSNSQSTNTFADRWRQTSNYAKWRSTQHLSEGTAILASATGEPPQSGKSSSKGRRLLKRHTSSGEGYATWDNGDEYVGQWLHGKRHGRGKYICPSHNIIYDGNWCNDLRNGWGELVCEDGGYVYDGEWKDDKREGNGRSAHKATGEKYSGHFSNNRYDGYGCLVDKDRNVYEGEFRNGMKEGVGRFTDPEGNIYIGEYHCNKRCGNGQLRTSPSNPSSRVYVGEFKDDLPNGSGTCVYLNKYEYEGSWVAGQRTGSGTLTCVDEGVVIEAEWLSGRCCNATGQSVQIKYTKLGYTYAGMLDDKGYATGHGILKGPDGYMYDGHFKQGVRDGHGLEIRNGVTTNATWCSGGKIINEGTRRPDDDDDDVLPVIKIPDVVTDLSDTFPPPPTPRTSNEVNEEGTTGGVHSPPIQAEEETLPSLPTAPDAA</sequence>
<gene>
    <name evidence="5" type="ORF">FOZ60_007355</name>
</gene>
<feature type="region of interest" description="Disordered" evidence="3">
    <location>
        <begin position="991"/>
        <end position="1014"/>
    </location>
</feature>
<reference evidence="5 6" key="1">
    <citation type="submission" date="2020-04" db="EMBL/GenBank/DDBJ databases">
        <title>Perkinsus olseni comparative genomics.</title>
        <authorList>
            <person name="Bogema D.R."/>
        </authorList>
    </citation>
    <scope>NUCLEOTIDE SEQUENCE [LARGE SCALE GENOMIC DNA]</scope>
    <source>
        <strain evidence="5">00978-12</strain>
    </source>
</reference>
<dbReference type="Pfam" id="PF00995">
    <property type="entry name" value="Sec1"/>
    <property type="match status" value="1"/>
</dbReference>
<dbReference type="SMART" id="SM00698">
    <property type="entry name" value="MORN"/>
    <property type="match status" value="9"/>
</dbReference>
<dbReference type="GO" id="GO:0016192">
    <property type="term" value="P:vesicle-mediated transport"/>
    <property type="evidence" value="ECO:0007669"/>
    <property type="project" value="InterPro"/>
</dbReference>
<feature type="compositionally biased region" description="Basic residues" evidence="3">
    <location>
        <begin position="991"/>
        <end position="1001"/>
    </location>
</feature>
<dbReference type="Gene3D" id="3.40.50.2060">
    <property type="match status" value="1"/>
</dbReference>
<evidence type="ECO:0000313" key="5">
    <source>
        <dbReference type="EMBL" id="KAF4684754.1"/>
    </source>
</evidence>
<dbReference type="Pfam" id="PF02493">
    <property type="entry name" value="MORN"/>
    <property type="match status" value="8"/>
</dbReference>
<dbReference type="InterPro" id="IPR027482">
    <property type="entry name" value="Sec1-like_dom2"/>
</dbReference>
<evidence type="ECO:0000313" key="6">
    <source>
        <dbReference type="Proteomes" id="UP000541610"/>
    </source>
</evidence>
<feature type="region of interest" description="Disordered" evidence="3">
    <location>
        <begin position="1621"/>
        <end position="1644"/>
    </location>
</feature>
<dbReference type="GO" id="GO:0005829">
    <property type="term" value="C:cytosol"/>
    <property type="evidence" value="ECO:0007669"/>
    <property type="project" value="TreeGrafter"/>
</dbReference>
<proteinExistence type="inferred from homology"/>
<feature type="region of interest" description="Disordered" evidence="3">
    <location>
        <begin position="1962"/>
        <end position="2011"/>
    </location>
</feature>
<evidence type="ECO:0000256" key="3">
    <source>
        <dbReference type="SAM" id="MobiDB-lite"/>
    </source>
</evidence>
<feature type="domain" description="UDENN" evidence="4">
    <location>
        <begin position="1064"/>
        <end position="1477"/>
    </location>
</feature>
<dbReference type="InterPro" id="IPR003409">
    <property type="entry name" value="MORN"/>
</dbReference>
<dbReference type="Gene3D" id="3.40.50.11500">
    <property type="match status" value="1"/>
</dbReference>
<feature type="compositionally biased region" description="Low complexity" evidence="3">
    <location>
        <begin position="901"/>
        <end position="912"/>
    </location>
</feature>
<organism evidence="5 6">
    <name type="scientific">Perkinsus olseni</name>
    <name type="common">Perkinsus atlanticus</name>
    <dbReference type="NCBI Taxonomy" id="32597"/>
    <lineage>
        <taxon>Eukaryota</taxon>
        <taxon>Sar</taxon>
        <taxon>Alveolata</taxon>
        <taxon>Perkinsozoa</taxon>
        <taxon>Perkinsea</taxon>
        <taxon>Perkinsida</taxon>
        <taxon>Perkinsidae</taxon>
        <taxon>Perkinsus</taxon>
    </lineage>
</organism>
<feature type="compositionally biased region" description="Basic residues" evidence="3">
    <location>
        <begin position="1406"/>
        <end position="1418"/>
    </location>
</feature>
<feature type="compositionally biased region" description="Acidic residues" evidence="3">
    <location>
        <begin position="1504"/>
        <end position="1523"/>
    </location>
</feature>